<accession>A0ACD1AH40</accession>
<evidence type="ECO:0000313" key="1">
    <source>
        <dbReference type="EMBL" id="QOX65490.1"/>
    </source>
</evidence>
<name>A0ACD1AH40_9FIRM</name>
<gene>
    <name evidence="1" type="ORF">FRZ06_20065</name>
</gene>
<organism evidence="1 2">
    <name type="scientific">Anoxybacterium hadale</name>
    <dbReference type="NCBI Taxonomy" id="3408580"/>
    <lineage>
        <taxon>Bacteria</taxon>
        <taxon>Bacillati</taxon>
        <taxon>Bacillota</taxon>
        <taxon>Clostridia</taxon>
        <taxon>Peptostreptococcales</taxon>
        <taxon>Anaerovoracaceae</taxon>
        <taxon>Anoxybacterium</taxon>
    </lineage>
</organism>
<dbReference type="Proteomes" id="UP000594014">
    <property type="component" value="Chromosome"/>
</dbReference>
<proteinExistence type="predicted"/>
<evidence type="ECO:0000313" key="2">
    <source>
        <dbReference type="Proteomes" id="UP000594014"/>
    </source>
</evidence>
<reference evidence="1" key="1">
    <citation type="submission" date="2019-08" db="EMBL/GenBank/DDBJ databases">
        <title>Genome sequence of Clostridiales bacterium MT110.</title>
        <authorList>
            <person name="Cao J."/>
        </authorList>
    </citation>
    <scope>NUCLEOTIDE SEQUENCE</scope>
    <source>
        <strain evidence="1">MT110</strain>
    </source>
</reference>
<sequence length="641" mass="70334">MKSNATALKSKKQIKKIILKSFCCLLAAALITGSTAGSVSAVEKDPSAEKFISNLGIEVTWFDFGPYNHYYISGDGSNTGFYRLEMSNGPSSKTAYVKGDGSLALPPMNYHSMRSSYSDGESVTIMNAENSHSIISSDKIISIDGTIYSDVSSFFQGYTSVTVKATSRKGILDQNGALVFEDKDGKYTDLIHIGSGIFAAKIKGEKYAFLDRAGTPLTEAIYSTDWSFMVSEESIAASKEGKYGYLDLSGKEITPFIYDDTLRFSEGLAPVCRDGKWGYIDKTGAEVIPLTYDSARYFSKGLAAVAVSDKWGLIDKAGNMILPLENDYLYEQENGLYLAQKGDTSSLLDSSGKPVKMTGDYSYVSYDGSSDGRFYAQKIKDGQEISAFLDKDENLLTGWKDFSLFYLSDNLYLGQKSGEYPPGVVPPHDYNQRFALLDAAGNNLTGFKYSNTGDFFNNFKVVFRYYYEGAGLLNQYGAEVLPTLFEDIILTDEGYAFVTIGDDSGNARVGYFKVPESWQTIRTASRPVTVYLNGVELYFDSVPTIKNNKTMVPLRKIFEALGATVEWDASTQTVTAVSGATKLHLTVGSPIAYVNGAKIQLDAVPFIQDELTFVPLRFVSEGLGADVKWDSALNRVIITTK</sequence>
<dbReference type="EMBL" id="CP042469">
    <property type="protein sequence ID" value="QOX65490.1"/>
    <property type="molecule type" value="Genomic_DNA"/>
</dbReference>
<keyword evidence="2" id="KW-1185">Reference proteome</keyword>
<protein>
    <submittedName>
        <fullName evidence="1">Uncharacterized protein</fullName>
    </submittedName>
</protein>